<dbReference type="OrthoDB" id="5296554at2"/>
<dbReference type="InterPro" id="IPR010753">
    <property type="entry name" value="DUF1330"/>
</dbReference>
<keyword evidence="3" id="KW-1185">Reference proteome</keyword>
<evidence type="ECO:0000259" key="1">
    <source>
        <dbReference type="Pfam" id="PF07045"/>
    </source>
</evidence>
<dbReference type="AlphaFoldDB" id="A0A4R9JEG1"/>
<dbReference type="Proteomes" id="UP000298125">
    <property type="component" value="Unassembled WGS sequence"/>
</dbReference>
<proteinExistence type="predicted"/>
<feature type="domain" description="DUF1330" evidence="1">
    <location>
        <begin position="10"/>
        <end position="86"/>
    </location>
</feature>
<protein>
    <submittedName>
        <fullName evidence="2">DUF1330 domain-containing protein</fullName>
    </submittedName>
</protein>
<evidence type="ECO:0000313" key="2">
    <source>
        <dbReference type="EMBL" id="TGL37816.1"/>
    </source>
</evidence>
<evidence type="ECO:0000313" key="3">
    <source>
        <dbReference type="Proteomes" id="UP000298125"/>
    </source>
</evidence>
<organism evidence="2 3">
    <name type="scientific">Leptospira perdikensis</name>
    <dbReference type="NCBI Taxonomy" id="2484948"/>
    <lineage>
        <taxon>Bacteria</taxon>
        <taxon>Pseudomonadati</taxon>
        <taxon>Spirochaetota</taxon>
        <taxon>Spirochaetia</taxon>
        <taxon>Leptospirales</taxon>
        <taxon>Leptospiraceae</taxon>
        <taxon>Leptospira</taxon>
    </lineage>
</organism>
<name>A0A4R9JEG1_9LEPT</name>
<dbReference type="InterPro" id="IPR011008">
    <property type="entry name" value="Dimeric_a/b-barrel"/>
</dbReference>
<comment type="caution">
    <text evidence="2">The sequence shown here is derived from an EMBL/GenBank/DDBJ whole genome shotgun (WGS) entry which is preliminary data.</text>
</comment>
<dbReference type="EMBL" id="RQGA01000014">
    <property type="protein sequence ID" value="TGL37816.1"/>
    <property type="molecule type" value="Genomic_DNA"/>
</dbReference>
<gene>
    <name evidence="2" type="ORF">EHQ49_16555</name>
</gene>
<dbReference type="SUPFAM" id="SSF54909">
    <property type="entry name" value="Dimeric alpha+beta barrel"/>
    <property type="match status" value="1"/>
</dbReference>
<dbReference type="Pfam" id="PF07045">
    <property type="entry name" value="DUF1330"/>
    <property type="match status" value="1"/>
</dbReference>
<sequence>MKTQFAYETVVGLKVKNEDLYSDYRKAMTPLLKKYGGGFRYDFKIQETLISEDPKQINRVFLIFFKNKESKETFFADPEYLKIRETYFTPSVESTTILSEYDRFQ</sequence>
<dbReference type="Gene3D" id="3.30.70.100">
    <property type="match status" value="1"/>
</dbReference>
<accession>A0A4R9JEG1</accession>
<reference evidence="2" key="1">
    <citation type="journal article" date="2019" name="PLoS Negl. Trop. Dis.">
        <title>Revisiting the worldwide diversity of Leptospira species in the environment.</title>
        <authorList>
            <person name="Vincent A.T."/>
            <person name="Schiettekatte O."/>
            <person name="Bourhy P."/>
            <person name="Veyrier F.J."/>
            <person name="Picardeau M."/>
        </authorList>
    </citation>
    <scope>NUCLEOTIDE SEQUENCE [LARGE SCALE GENOMIC DNA]</scope>
    <source>
        <strain evidence="2">201702692</strain>
    </source>
</reference>
<dbReference type="RefSeq" id="WP_135580722.1">
    <property type="nucleotide sequence ID" value="NZ_RQGA01000014.1"/>
</dbReference>